<dbReference type="Gene3D" id="3.90.550.10">
    <property type="entry name" value="Spore Coat Polysaccharide Biosynthesis Protein SpsA, Chain A"/>
    <property type="match status" value="1"/>
</dbReference>
<comment type="similarity">
    <text evidence="1">Belongs to the glycosyltransferase 2 family.</text>
</comment>
<gene>
    <name evidence="6" type="ORF">SAMN05661044_04730</name>
</gene>
<reference evidence="7" key="1">
    <citation type="submission" date="2016-10" db="EMBL/GenBank/DDBJ databases">
        <authorList>
            <person name="Varghese N."/>
            <person name="Submissions S."/>
        </authorList>
    </citation>
    <scope>NUCLEOTIDE SEQUENCE [LARGE SCALE GENOMIC DNA]</scope>
    <source>
        <strain evidence="7">DSM 18733</strain>
    </source>
</reference>
<feature type="transmembrane region" description="Helical" evidence="4">
    <location>
        <begin position="344"/>
        <end position="367"/>
    </location>
</feature>
<dbReference type="InterPro" id="IPR001173">
    <property type="entry name" value="Glyco_trans_2-like"/>
</dbReference>
<dbReference type="AlphaFoldDB" id="A0A1H7X0J2"/>
<keyword evidence="7" id="KW-1185">Reference proteome</keyword>
<evidence type="ECO:0000313" key="6">
    <source>
        <dbReference type="EMBL" id="SEM26639.1"/>
    </source>
</evidence>
<dbReference type="Proteomes" id="UP000199421">
    <property type="component" value="Unassembled WGS sequence"/>
</dbReference>
<dbReference type="OrthoDB" id="9800276at2"/>
<sequence>MEQYLRYILPALFSFFLLFQLYYMLFVYRKLKVYKVKDLKENIEYPPLSVIVCARNEESNLRMYLSEILEQEYPLYEVIVVNDCSSDDSNWVLKEFKQRYKHLRTIDISENAHTRHGKKFAVTLGVKGASHEHLILTDADCYPQSDQWLKYMAQEFQGNIEIVLGYSPYTRMKGLLNKYIRYETFQTAINYLGYALKRNAYMGVGRNLAYTKKLFFKGRGFATHMHIPSGDDDLFVNQNATRTNVAICIHPDAMVWSNPKVTYQAYKQQKKRHFGAGNAYRNKHKLMLSIQAFGFIFFYFSAVLILILQPYFWPIVVIGYVIRLLLQMIIYIPLMKRLQVRELIMWLPIMEIFHFFYISYMGFMSLFRKNIHWK</sequence>
<dbReference type="PANTHER" id="PTHR43630:SF1">
    <property type="entry name" value="POLY-BETA-1,6-N-ACETYL-D-GLUCOSAMINE SYNTHASE"/>
    <property type="match status" value="1"/>
</dbReference>
<feature type="domain" description="Glycosyltransferase 2-like" evidence="5">
    <location>
        <begin position="49"/>
        <end position="180"/>
    </location>
</feature>
<keyword evidence="4" id="KW-0812">Transmembrane</keyword>
<organism evidence="6 7">
    <name type="scientific">Olivibacter domesticus</name>
    <name type="common">Pseudosphingobacterium domesticum</name>
    <dbReference type="NCBI Taxonomy" id="407022"/>
    <lineage>
        <taxon>Bacteria</taxon>
        <taxon>Pseudomonadati</taxon>
        <taxon>Bacteroidota</taxon>
        <taxon>Sphingobacteriia</taxon>
        <taxon>Sphingobacteriales</taxon>
        <taxon>Sphingobacteriaceae</taxon>
        <taxon>Olivibacter</taxon>
    </lineage>
</organism>
<keyword evidence="4" id="KW-1133">Transmembrane helix</keyword>
<evidence type="ECO:0000313" key="7">
    <source>
        <dbReference type="Proteomes" id="UP000199421"/>
    </source>
</evidence>
<protein>
    <submittedName>
        <fullName evidence="6">Glycosyltransferase, catalytic subunit of cellulose synthase and poly-beta-1,6-N-acetylglucosamine synthase</fullName>
    </submittedName>
</protein>
<dbReference type="InterPro" id="IPR029044">
    <property type="entry name" value="Nucleotide-diphossugar_trans"/>
</dbReference>
<feature type="transmembrane region" description="Helical" evidence="4">
    <location>
        <begin position="6"/>
        <end position="28"/>
    </location>
</feature>
<keyword evidence="2" id="KW-0328">Glycosyltransferase</keyword>
<evidence type="ECO:0000259" key="5">
    <source>
        <dbReference type="Pfam" id="PF00535"/>
    </source>
</evidence>
<accession>A0A1H7X0J2</accession>
<feature type="transmembrane region" description="Helical" evidence="4">
    <location>
        <begin position="311"/>
        <end position="332"/>
    </location>
</feature>
<keyword evidence="3 6" id="KW-0808">Transferase</keyword>
<dbReference type="Pfam" id="PF00535">
    <property type="entry name" value="Glycos_transf_2"/>
    <property type="match status" value="1"/>
</dbReference>
<keyword evidence="4" id="KW-0472">Membrane</keyword>
<evidence type="ECO:0000256" key="1">
    <source>
        <dbReference type="ARBA" id="ARBA00006739"/>
    </source>
</evidence>
<evidence type="ECO:0000256" key="3">
    <source>
        <dbReference type="ARBA" id="ARBA00022679"/>
    </source>
</evidence>
<dbReference type="GO" id="GO:0016757">
    <property type="term" value="F:glycosyltransferase activity"/>
    <property type="evidence" value="ECO:0007669"/>
    <property type="project" value="UniProtKB-KW"/>
</dbReference>
<feature type="transmembrane region" description="Helical" evidence="4">
    <location>
        <begin position="286"/>
        <end position="305"/>
    </location>
</feature>
<evidence type="ECO:0000256" key="2">
    <source>
        <dbReference type="ARBA" id="ARBA00022676"/>
    </source>
</evidence>
<dbReference type="PANTHER" id="PTHR43630">
    <property type="entry name" value="POLY-BETA-1,6-N-ACETYL-D-GLUCOSAMINE SYNTHASE"/>
    <property type="match status" value="1"/>
</dbReference>
<proteinExistence type="inferred from homology"/>
<name>A0A1H7X0J2_OLID1</name>
<dbReference type="EMBL" id="FOAF01000009">
    <property type="protein sequence ID" value="SEM26639.1"/>
    <property type="molecule type" value="Genomic_DNA"/>
</dbReference>
<dbReference type="SUPFAM" id="SSF53448">
    <property type="entry name" value="Nucleotide-diphospho-sugar transferases"/>
    <property type="match status" value="1"/>
</dbReference>
<evidence type="ECO:0000256" key="4">
    <source>
        <dbReference type="SAM" id="Phobius"/>
    </source>
</evidence>
<dbReference type="STRING" id="407022.SAMN05661044_04730"/>